<dbReference type="eggNOG" id="COG1002">
    <property type="taxonomic scope" value="Bacteria"/>
</dbReference>
<keyword evidence="6" id="KW-1185">Reference proteome</keyword>
<dbReference type="InParanoid" id="A9AVB4"/>
<evidence type="ECO:0000313" key="6">
    <source>
        <dbReference type="Proteomes" id="UP000000787"/>
    </source>
</evidence>
<dbReference type="STRING" id="316274.Haur_0544"/>
<dbReference type="InterPro" id="IPR003356">
    <property type="entry name" value="DNA_methylase_A-5"/>
</dbReference>
<sequence length="1093" mass="124932">MYAQRVANFVQEYQRYINNSANEEELRSGFYLAATNALGIPNFTLERGRQDIRRNRVILEFKNKGLFRGQSTSLKFKEAQDQLINRYIPQQSLRDGRRPSDYIGVCFDGEHLAFTFVEPDQTVRVTKLLPFDEHSAGALVMALDVDDRRELTPQNVIDDFGPSSFIARQTLQALWHHLNVSLDMGVKRIHMLFTEWKSLFQQGTSIGTRGRQKLQAYLQSVGLPESADITRLLFVLHTYHALFFKLLAAEVVLTNAIIPGMTQTDFCFSTAGLPDRSLIKLLVDDIEESKVFRRVNILNFVEGTFFTWYTHEAPAGLIEAIRQIMQRLNLYRLSDLQLERTRDIVKYVYEQIVPEPLRHSLGEYFTPEWLVEFTLDRVGYQGSQILDQKILDPCCGSGNFLIHAIERYKQAAHAQGWDDSAILHGITNHIFGFDLNPLAMLTARVNYLIAISDLLKTSSAVEIPVYQADAVYIPKPRPDDPTIYRYDISTRLTGCPILALDIPVSLIHKQHLFARVLEEMEESINEHQHTSAFITHLKRNPEFCRVEDHLDWIPYLEKMFNDIQFLESRSWNRIWCRIARNYFASVAIGSCDIVAGNPPWVRWSELPQLYAEKIKPICDEYGIFSDERFFGGNELDISGMITYTVIDQWLDEGGKLAFILPQNHLQSQSSGGFRQFQIRETPLEVLQVDDFSEVKPFRRVGNRPAVITIYKGRATTYPVPYNIWKRITPTTISENVSYATAAENLLSIPHEAYALEDAGKRWSILPLGRFPLLSMLNGEDRSIEGRKGIVTDLNGAYFIRILGHGYRTGTLRFKTSPDQGQKPVPERTYEIEADLVYPLIKGAKNVQPFYATTSELAVIVPNKGINSSSMPSMSRLTYQGYPLAARYFQSLNRDVLIDGVGLLDQRSTWRTRMRPFLEKQYADNLADIPFYAIYNVGDYTFAPYKVVWAEMSGSLKAAVISDGLVPYIEQRKIIIPDHKIYFASFSSEKYAHFICALLNSSIIREFVDSFTIKLQVGTIFKHLRLPKFDLENAEHLSLVDLSITAHNTMNKTNGSGNIEAFIEQIDIIAVRLLAKFAATITDQLQQEGFNLEF</sequence>
<dbReference type="BioCyc" id="HAUR316274:GHYA-553-MONOMER"/>
<dbReference type="eggNOG" id="COG0827">
    <property type="taxonomic scope" value="Bacteria"/>
</dbReference>
<dbReference type="EMBL" id="CP000875">
    <property type="protein sequence ID" value="ABX03192.1"/>
    <property type="molecule type" value="Genomic_DNA"/>
</dbReference>
<evidence type="ECO:0000259" key="4">
    <source>
        <dbReference type="Pfam" id="PF02384"/>
    </source>
</evidence>
<dbReference type="SUPFAM" id="SSF53335">
    <property type="entry name" value="S-adenosyl-L-methionine-dependent methyltransferases"/>
    <property type="match status" value="1"/>
</dbReference>
<dbReference type="PROSITE" id="PS00092">
    <property type="entry name" value="N6_MTASE"/>
    <property type="match status" value="1"/>
</dbReference>
<keyword evidence="3" id="KW-0680">Restriction system</keyword>
<dbReference type="InterPro" id="IPR029063">
    <property type="entry name" value="SAM-dependent_MTases_sf"/>
</dbReference>
<dbReference type="InterPro" id="IPR002052">
    <property type="entry name" value="DNA_methylase_N6_adenine_CS"/>
</dbReference>
<evidence type="ECO:0000256" key="2">
    <source>
        <dbReference type="ARBA" id="ARBA00022679"/>
    </source>
</evidence>
<dbReference type="Pfam" id="PF02384">
    <property type="entry name" value="N6_Mtase"/>
    <property type="match status" value="1"/>
</dbReference>
<dbReference type="GO" id="GO:0008170">
    <property type="term" value="F:N-methyltransferase activity"/>
    <property type="evidence" value="ECO:0007669"/>
    <property type="project" value="InterPro"/>
</dbReference>
<dbReference type="Proteomes" id="UP000000787">
    <property type="component" value="Chromosome"/>
</dbReference>
<dbReference type="PANTHER" id="PTHR33841">
    <property type="entry name" value="DNA METHYLTRANSFERASE YEEA-RELATED"/>
    <property type="match status" value="1"/>
</dbReference>
<dbReference type="PRINTS" id="PR00507">
    <property type="entry name" value="N12N6MTFRASE"/>
</dbReference>
<feature type="domain" description="DNA methylase adenine-specific" evidence="4">
    <location>
        <begin position="341"/>
        <end position="450"/>
    </location>
</feature>
<dbReference type="REBASE" id="16516">
    <property type="entry name" value="HauORF544P"/>
</dbReference>
<evidence type="ECO:0000256" key="3">
    <source>
        <dbReference type="ARBA" id="ARBA00022747"/>
    </source>
</evidence>
<name>A9AVB4_HERA2</name>
<proteinExistence type="predicted"/>
<gene>
    <name evidence="5" type="ordered locus">Haur_0544</name>
</gene>
<dbReference type="GO" id="GO:0009307">
    <property type="term" value="P:DNA restriction-modification system"/>
    <property type="evidence" value="ECO:0007669"/>
    <property type="project" value="UniProtKB-KW"/>
</dbReference>
<reference evidence="5 6" key="1">
    <citation type="journal article" date="2011" name="Stand. Genomic Sci.">
        <title>Complete genome sequence of the filamentous gliding predatory bacterium Herpetosiphon aurantiacus type strain (114-95(T)).</title>
        <authorList>
            <person name="Kiss H."/>
            <person name="Nett M."/>
            <person name="Domin N."/>
            <person name="Martin K."/>
            <person name="Maresca J.A."/>
            <person name="Copeland A."/>
            <person name="Lapidus A."/>
            <person name="Lucas S."/>
            <person name="Berry K.W."/>
            <person name="Glavina Del Rio T."/>
            <person name="Dalin E."/>
            <person name="Tice H."/>
            <person name="Pitluck S."/>
            <person name="Richardson P."/>
            <person name="Bruce D."/>
            <person name="Goodwin L."/>
            <person name="Han C."/>
            <person name="Detter J.C."/>
            <person name="Schmutz J."/>
            <person name="Brettin T."/>
            <person name="Land M."/>
            <person name="Hauser L."/>
            <person name="Kyrpides N.C."/>
            <person name="Ivanova N."/>
            <person name="Goker M."/>
            <person name="Woyke T."/>
            <person name="Klenk H.P."/>
            <person name="Bryant D.A."/>
        </authorList>
    </citation>
    <scope>NUCLEOTIDE SEQUENCE [LARGE SCALE GENOMIC DNA]</scope>
    <source>
        <strain evidence="6">ATCC 23779 / DSM 785 / 114-95</strain>
    </source>
</reference>
<evidence type="ECO:0000256" key="1">
    <source>
        <dbReference type="ARBA" id="ARBA00022603"/>
    </source>
</evidence>
<accession>A9AVB4</accession>
<keyword evidence="2" id="KW-0808">Transferase</keyword>
<dbReference type="REBASE" id="20893">
    <property type="entry name" value="HauII"/>
</dbReference>
<dbReference type="PANTHER" id="PTHR33841:SF4">
    <property type="entry name" value="RESTRICTION MODIFICATION SYSTEM DNA SPECIFICITY DOMAIN"/>
    <property type="match status" value="1"/>
</dbReference>
<dbReference type="AlphaFoldDB" id="A9AVB4"/>
<dbReference type="GO" id="GO:0003677">
    <property type="term" value="F:DNA binding"/>
    <property type="evidence" value="ECO:0007669"/>
    <property type="project" value="InterPro"/>
</dbReference>
<keyword evidence="1" id="KW-0489">Methyltransferase</keyword>
<protein>
    <recommendedName>
        <fullName evidence="4">DNA methylase adenine-specific domain-containing protein</fullName>
    </recommendedName>
</protein>
<dbReference type="KEGG" id="hau:Haur_0544"/>
<dbReference type="InterPro" id="IPR050953">
    <property type="entry name" value="N4_N6_ade-DNA_methylase"/>
</dbReference>
<organism evidence="5 6">
    <name type="scientific">Herpetosiphon aurantiacus (strain ATCC 23779 / DSM 785 / 114-95)</name>
    <dbReference type="NCBI Taxonomy" id="316274"/>
    <lineage>
        <taxon>Bacteria</taxon>
        <taxon>Bacillati</taxon>
        <taxon>Chloroflexota</taxon>
        <taxon>Chloroflexia</taxon>
        <taxon>Herpetosiphonales</taxon>
        <taxon>Herpetosiphonaceae</taxon>
        <taxon>Herpetosiphon</taxon>
    </lineage>
</organism>
<dbReference type="GO" id="GO:0032259">
    <property type="term" value="P:methylation"/>
    <property type="evidence" value="ECO:0007669"/>
    <property type="project" value="UniProtKB-KW"/>
</dbReference>
<dbReference type="GO" id="GO:0009007">
    <property type="term" value="F:site-specific DNA-methyltransferase (adenine-specific) activity"/>
    <property type="evidence" value="ECO:0007669"/>
    <property type="project" value="UniProtKB-EC"/>
</dbReference>
<dbReference type="Gene3D" id="3.40.50.150">
    <property type="entry name" value="Vaccinia Virus protein VP39"/>
    <property type="match status" value="1"/>
</dbReference>
<dbReference type="HOGENOM" id="CLU_009149_0_0_0"/>
<evidence type="ECO:0000313" key="5">
    <source>
        <dbReference type="EMBL" id="ABX03192.1"/>
    </source>
</evidence>